<dbReference type="Proteomes" id="UP000323946">
    <property type="component" value="Unassembled WGS sequence"/>
</dbReference>
<dbReference type="Gene3D" id="3.90.1300.10">
    <property type="entry name" value="Amidase signature (AS) domain"/>
    <property type="match status" value="1"/>
</dbReference>
<dbReference type="Pfam" id="PF01425">
    <property type="entry name" value="Amidase"/>
    <property type="match status" value="1"/>
</dbReference>
<dbReference type="EC" id="3.5.1.4" evidence="3"/>
<organism evidence="3 4">
    <name type="scientific">Saccharopolyspora hirsuta</name>
    <dbReference type="NCBI Taxonomy" id="1837"/>
    <lineage>
        <taxon>Bacteria</taxon>
        <taxon>Bacillati</taxon>
        <taxon>Actinomycetota</taxon>
        <taxon>Actinomycetes</taxon>
        <taxon>Pseudonocardiales</taxon>
        <taxon>Pseudonocardiaceae</taxon>
        <taxon>Saccharopolyspora</taxon>
    </lineage>
</organism>
<dbReference type="PANTHER" id="PTHR42678:SF34">
    <property type="entry name" value="OS04G0183300 PROTEIN"/>
    <property type="match status" value="1"/>
</dbReference>
<evidence type="ECO:0000313" key="3">
    <source>
        <dbReference type="EMBL" id="KAA5835176.1"/>
    </source>
</evidence>
<dbReference type="OrthoDB" id="9811471at2"/>
<dbReference type="SUPFAM" id="SSF75304">
    <property type="entry name" value="Amidase signature (AS) enzymes"/>
    <property type="match status" value="1"/>
</dbReference>
<keyword evidence="3" id="KW-0378">Hydrolase</keyword>
<feature type="region of interest" description="Disordered" evidence="1">
    <location>
        <begin position="148"/>
        <end position="173"/>
    </location>
</feature>
<evidence type="ECO:0000313" key="4">
    <source>
        <dbReference type="Proteomes" id="UP000323946"/>
    </source>
</evidence>
<reference evidence="3 4" key="1">
    <citation type="submission" date="2019-09" db="EMBL/GenBank/DDBJ databases">
        <title>Draft genome sequence of the thermophilic Saccharopolyspora hirsuta VKM Ac-666T.</title>
        <authorList>
            <person name="Lobastova T.G."/>
            <person name="Fokina V."/>
            <person name="Bragin E.Y."/>
            <person name="Shtratnikova V.Y."/>
            <person name="Starodumova I.P."/>
            <person name="Tarlachkov S.V."/>
            <person name="Donova M.V."/>
        </authorList>
    </citation>
    <scope>NUCLEOTIDE SEQUENCE [LARGE SCALE GENOMIC DNA]</scope>
    <source>
        <strain evidence="3 4">VKM Ac-666</strain>
    </source>
</reference>
<keyword evidence="4" id="KW-1185">Reference proteome</keyword>
<dbReference type="GO" id="GO:0004040">
    <property type="term" value="F:amidase activity"/>
    <property type="evidence" value="ECO:0007669"/>
    <property type="project" value="UniProtKB-EC"/>
</dbReference>
<dbReference type="EMBL" id="VWPH01000004">
    <property type="protein sequence ID" value="KAA5835176.1"/>
    <property type="molecule type" value="Genomic_DNA"/>
</dbReference>
<gene>
    <name evidence="3" type="ORF">F1721_10330</name>
</gene>
<dbReference type="PANTHER" id="PTHR42678">
    <property type="entry name" value="AMIDASE"/>
    <property type="match status" value="1"/>
</dbReference>
<sequence>MRGEKLTTSGETAEDVALAAASIDQLQAGQKAGRFSAADLVRFHLDRIDRLNLRGPELRAVLETDPQAVAVAEERDAERRRGALRGPLHGIPVLVKDNLETADGLHTSNGTTALLGLRPERDATVIAKLRAAGAIVLGKTNKSGWISGSAGWSARGGQGRNPHRLDRSPHGSSSGSAAAVAAGLCGFALGTETIGSILGPAGVNGVVGLKPTVGLTSRAGMIPGVPSLDTVGPLCRTVADAAAVLGVLAGVDPRDPATAAAGGRFPADHRDCLDANALVGARIGVAREAFFGFDDHADAVAEEAIRVLAAAGATIVDRTEIPSLSRIMSDEGLMFAQLQEVKHHLDAYLAAAPGEHPRSIGELIAHNRAHADVEMPHFGQETLEMVDGLSGDLDDPAYSSALATMRRLSRDEGIDAVLREHRLDALVAPTGGPAWKIDLVNGDPPARGSALLPGLAGYPAISVPAGAVRGLPVGVTFLAGAWSEPVLLRLAHAFEQANPAWFPPAFEPPGVG</sequence>
<feature type="domain" description="Amidase" evidence="2">
    <location>
        <begin position="40"/>
        <end position="488"/>
    </location>
</feature>
<evidence type="ECO:0000259" key="2">
    <source>
        <dbReference type="Pfam" id="PF01425"/>
    </source>
</evidence>
<dbReference type="NCBIfam" id="NF006006">
    <property type="entry name" value="PRK08137.1"/>
    <property type="match status" value="1"/>
</dbReference>
<accession>A0A5M7BY64</accession>
<comment type="caution">
    <text evidence="3">The sequence shown here is derived from an EMBL/GenBank/DDBJ whole genome shotgun (WGS) entry which is preliminary data.</text>
</comment>
<dbReference type="AlphaFoldDB" id="A0A5M7BY64"/>
<evidence type="ECO:0000256" key="1">
    <source>
        <dbReference type="SAM" id="MobiDB-lite"/>
    </source>
</evidence>
<dbReference type="SMR" id="A0A5M7BY64"/>
<dbReference type="InterPro" id="IPR023631">
    <property type="entry name" value="Amidase_dom"/>
</dbReference>
<dbReference type="InterPro" id="IPR036928">
    <property type="entry name" value="AS_sf"/>
</dbReference>
<name>A0A5M7BY64_SACHI</name>
<proteinExistence type="predicted"/>
<protein>
    <submittedName>
        <fullName evidence="3">Amidase</fullName>
        <ecNumber evidence="3">3.5.1.4</ecNumber>
    </submittedName>
</protein>
<dbReference type="RefSeq" id="WP_150066372.1">
    <property type="nucleotide sequence ID" value="NZ_VWPH01000004.1"/>
</dbReference>